<keyword evidence="1 2" id="KW-0238">DNA-binding</keyword>
<dbReference type="InterPro" id="IPR009057">
    <property type="entry name" value="Homeodomain-like_sf"/>
</dbReference>
<dbReference type="AlphaFoldDB" id="A0A841L356"/>
<proteinExistence type="predicted"/>
<dbReference type="SUPFAM" id="SSF46689">
    <property type="entry name" value="Homeodomain-like"/>
    <property type="match status" value="1"/>
</dbReference>
<organism evidence="4 5">
    <name type="scientific">Anaerosolibacter carboniphilus</name>
    <dbReference type="NCBI Taxonomy" id="1417629"/>
    <lineage>
        <taxon>Bacteria</taxon>
        <taxon>Bacillati</taxon>
        <taxon>Bacillota</taxon>
        <taxon>Clostridia</taxon>
        <taxon>Peptostreptococcales</taxon>
        <taxon>Thermotaleaceae</taxon>
        <taxon>Anaerosolibacter</taxon>
    </lineage>
</organism>
<evidence type="ECO:0000313" key="5">
    <source>
        <dbReference type="Proteomes" id="UP000579281"/>
    </source>
</evidence>
<keyword evidence="5" id="KW-1185">Reference proteome</keyword>
<reference evidence="4 5" key="1">
    <citation type="submission" date="2020-08" db="EMBL/GenBank/DDBJ databases">
        <title>Genomic Encyclopedia of Type Strains, Phase IV (KMG-IV): sequencing the most valuable type-strain genomes for metagenomic binning, comparative biology and taxonomic classification.</title>
        <authorList>
            <person name="Goeker M."/>
        </authorList>
    </citation>
    <scope>NUCLEOTIDE SEQUENCE [LARGE SCALE GENOMIC DNA]</scope>
    <source>
        <strain evidence="4 5">DSM 103526</strain>
    </source>
</reference>
<evidence type="ECO:0000256" key="2">
    <source>
        <dbReference type="PROSITE-ProRule" id="PRU00335"/>
    </source>
</evidence>
<evidence type="ECO:0000256" key="1">
    <source>
        <dbReference type="ARBA" id="ARBA00023125"/>
    </source>
</evidence>
<feature type="DNA-binding region" description="H-T-H motif" evidence="2">
    <location>
        <begin position="32"/>
        <end position="51"/>
    </location>
</feature>
<dbReference type="InterPro" id="IPR001647">
    <property type="entry name" value="HTH_TetR"/>
</dbReference>
<accession>A0A841L356</accession>
<dbReference type="Proteomes" id="UP000579281">
    <property type="component" value="Unassembled WGS sequence"/>
</dbReference>
<dbReference type="EMBL" id="JACHEN010000043">
    <property type="protein sequence ID" value="MBB6218600.1"/>
    <property type="molecule type" value="Genomic_DNA"/>
</dbReference>
<sequence length="219" mass="26166">MDKKEIQRRRMMSYFIDAAKQIMDAEGLEFVSARKVADIAGYNSATIYNYFDNLDHLIFFASMKYVKEYVMDLPKYTKGVPNPVEKYLKIWECFCIHSFHNPKIYQLIFFNKFSTSLNDVVKQYYQIFPEELDEQEEELMPMLLEKNIYARDYAALQACAKQGFIQKEHIYEINEINLLMYQGMLQIILTQQLDYPLEEAVTRMLKYIKQVMKSYYLAK</sequence>
<dbReference type="PROSITE" id="PS50977">
    <property type="entry name" value="HTH_TETR_2"/>
    <property type="match status" value="1"/>
</dbReference>
<dbReference type="RefSeq" id="WP_184313218.1">
    <property type="nucleotide sequence ID" value="NZ_JACHEN010000043.1"/>
</dbReference>
<evidence type="ECO:0000313" key="4">
    <source>
        <dbReference type="EMBL" id="MBB6218600.1"/>
    </source>
</evidence>
<dbReference type="GO" id="GO:0003677">
    <property type="term" value="F:DNA binding"/>
    <property type="evidence" value="ECO:0007669"/>
    <property type="project" value="UniProtKB-UniRule"/>
</dbReference>
<dbReference type="Gene3D" id="1.10.357.10">
    <property type="entry name" value="Tetracycline Repressor, domain 2"/>
    <property type="match status" value="1"/>
</dbReference>
<protein>
    <submittedName>
        <fullName evidence="4">AcrR family transcriptional regulator</fullName>
    </submittedName>
</protein>
<feature type="domain" description="HTH tetR-type" evidence="3">
    <location>
        <begin position="9"/>
        <end position="69"/>
    </location>
</feature>
<name>A0A841L356_9FIRM</name>
<dbReference type="Pfam" id="PF00440">
    <property type="entry name" value="TetR_N"/>
    <property type="match status" value="1"/>
</dbReference>
<comment type="caution">
    <text evidence="4">The sequence shown here is derived from an EMBL/GenBank/DDBJ whole genome shotgun (WGS) entry which is preliminary data.</text>
</comment>
<gene>
    <name evidence="4" type="ORF">HNQ80_004774</name>
</gene>
<evidence type="ECO:0000259" key="3">
    <source>
        <dbReference type="PROSITE" id="PS50977"/>
    </source>
</evidence>